<sequence>MLVVNQDTLNNGSHKISHEVADLVNDVGTKRFDESLKNIVWSHLHCSQITAFTFEQAQAPTTVGLFADNREEQVRQAATRYEEMHWQNDPSNFFLTESNKNEGSFAVIVSKEDIENTDFVEDCFLEPHVLQRLSFISNLNGDPFKLSFHKNDGRGKFDENAVLSFFNHIQTIMALIVKHVEITKDTHPEKSENEIFEDILRHHYPELTARERTVCGLIAIGLSSEAIALTLDISINTVLTFRKRAYSRLNISTQNELLRMLYRAQARW</sequence>
<keyword evidence="6" id="KW-1185">Reference proteome</keyword>
<accession>A0AAE3NSM6</accession>
<comment type="caution">
    <text evidence="5">The sequence shown here is derived from an EMBL/GenBank/DDBJ whole genome shotgun (WGS) entry which is preliminary data.</text>
</comment>
<dbReference type="GO" id="GO:0003677">
    <property type="term" value="F:DNA binding"/>
    <property type="evidence" value="ECO:0007669"/>
    <property type="project" value="UniProtKB-KW"/>
</dbReference>
<dbReference type="InterPro" id="IPR000792">
    <property type="entry name" value="Tscrpt_reg_LuxR_C"/>
</dbReference>
<dbReference type="Pfam" id="PF00196">
    <property type="entry name" value="GerE"/>
    <property type="match status" value="1"/>
</dbReference>
<dbReference type="PANTHER" id="PTHR44688:SF16">
    <property type="entry name" value="DNA-BINDING TRANSCRIPTIONAL ACTIVATOR DEVR_DOSR"/>
    <property type="match status" value="1"/>
</dbReference>
<evidence type="ECO:0000259" key="4">
    <source>
        <dbReference type="PROSITE" id="PS50043"/>
    </source>
</evidence>
<reference evidence="5" key="1">
    <citation type="submission" date="2023-03" db="EMBL/GenBank/DDBJ databases">
        <title>Multiphase analysis and comparison of six strains from genera Psychromarinibacter, Lutimaribacter, and Maritimibacter, including a novel species: Psychromarinibacter sediminicola sp. nov.</title>
        <authorList>
            <person name="Wang Y.-H."/>
            <person name="Ye M.-Q."/>
            <person name="Du Z.-J."/>
        </authorList>
    </citation>
    <scope>NUCLEOTIDE SEQUENCE</scope>
    <source>
        <strain evidence="5">C21-152</strain>
    </source>
</reference>
<dbReference type="EMBL" id="JARGYC010000033">
    <property type="protein sequence ID" value="MDF0601701.1"/>
    <property type="molecule type" value="Genomic_DNA"/>
</dbReference>
<dbReference type="SMART" id="SM00421">
    <property type="entry name" value="HTH_LUXR"/>
    <property type="match status" value="1"/>
</dbReference>
<organism evidence="5 6">
    <name type="scientific">Psychromarinibacter sediminicola</name>
    <dbReference type="NCBI Taxonomy" id="3033385"/>
    <lineage>
        <taxon>Bacteria</taxon>
        <taxon>Pseudomonadati</taxon>
        <taxon>Pseudomonadota</taxon>
        <taxon>Alphaproteobacteria</taxon>
        <taxon>Rhodobacterales</taxon>
        <taxon>Paracoccaceae</taxon>
        <taxon>Psychromarinibacter</taxon>
    </lineage>
</organism>
<dbReference type="GO" id="GO:0006355">
    <property type="term" value="P:regulation of DNA-templated transcription"/>
    <property type="evidence" value="ECO:0007669"/>
    <property type="project" value="InterPro"/>
</dbReference>
<evidence type="ECO:0000256" key="2">
    <source>
        <dbReference type="ARBA" id="ARBA00023125"/>
    </source>
</evidence>
<evidence type="ECO:0000256" key="3">
    <source>
        <dbReference type="ARBA" id="ARBA00023163"/>
    </source>
</evidence>
<dbReference type="PRINTS" id="PR00038">
    <property type="entry name" value="HTHLUXR"/>
</dbReference>
<dbReference type="InterPro" id="IPR036388">
    <property type="entry name" value="WH-like_DNA-bd_sf"/>
</dbReference>
<dbReference type="CDD" id="cd06170">
    <property type="entry name" value="LuxR_C_like"/>
    <property type="match status" value="1"/>
</dbReference>
<dbReference type="PANTHER" id="PTHR44688">
    <property type="entry name" value="DNA-BINDING TRANSCRIPTIONAL ACTIVATOR DEVR_DOSR"/>
    <property type="match status" value="1"/>
</dbReference>
<dbReference type="SUPFAM" id="SSF46894">
    <property type="entry name" value="C-terminal effector domain of the bipartite response regulators"/>
    <property type="match status" value="1"/>
</dbReference>
<keyword evidence="2" id="KW-0238">DNA-binding</keyword>
<protein>
    <submittedName>
        <fullName evidence="5">Helix-turn-helix transcriptional regulator</fullName>
    </submittedName>
</protein>
<dbReference type="PROSITE" id="PS00622">
    <property type="entry name" value="HTH_LUXR_1"/>
    <property type="match status" value="1"/>
</dbReference>
<keyword evidence="1" id="KW-0805">Transcription regulation</keyword>
<dbReference type="Gene3D" id="1.10.10.10">
    <property type="entry name" value="Winged helix-like DNA-binding domain superfamily/Winged helix DNA-binding domain"/>
    <property type="match status" value="1"/>
</dbReference>
<evidence type="ECO:0000313" key="6">
    <source>
        <dbReference type="Proteomes" id="UP001220964"/>
    </source>
</evidence>
<dbReference type="RefSeq" id="WP_275567842.1">
    <property type="nucleotide sequence ID" value="NZ_JARGYC010000033.1"/>
</dbReference>
<gene>
    <name evidence="5" type="ORF">P1J78_13230</name>
</gene>
<name>A0AAE3NSM6_9RHOB</name>
<dbReference type="AlphaFoldDB" id="A0AAE3NSM6"/>
<feature type="domain" description="HTH luxR-type" evidence="4">
    <location>
        <begin position="200"/>
        <end position="265"/>
    </location>
</feature>
<evidence type="ECO:0000313" key="5">
    <source>
        <dbReference type="EMBL" id="MDF0601701.1"/>
    </source>
</evidence>
<keyword evidence="3" id="KW-0804">Transcription</keyword>
<evidence type="ECO:0000256" key="1">
    <source>
        <dbReference type="ARBA" id="ARBA00023015"/>
    </source>
</evidence>
<dbReference type="Proteomes" id="UP001220964">
    <property type="component" value="Unassembled WGS sequence"/>
</dbReference>
<dbReference type="PROSITE" id="PS50043">
    <property type="entry name" value="HTH_LUXR_2"/>
    <property type="match status" value="1"/>
</dbReference>
<proteinExistence type="predicted"/>
<dbReference type="InterPro" id="IPR016032">
    <property type="entry name" value="Sig_transdc_resp-reg_C-effctor"/>
</dbReference>